<feature type="chain" id="PRO_5042553099" evidence="2">
    <location>
        <begin position="17"/>
        <end position="393"/>
    </location>
</feature>
<comment type="similarity">
    <text evidence="1">Belongs to the cycloisomerase 2 family.</text>
</comment>
<dbReference type="SUPFAM" id="SSF51004">
    <property type="entry name" value="C-terminal (heme d1) domain of cytochrome cd1-nitrite reductase"/>
    <property type="match status" value="1"/>
</dbReference>
<evidence type="ECO:0000313" key="4">
    <source>
        <dbReference type="Proteomes" id="UP001239445"/>
    </source>
</evidence>
<dbReference type="Pfam" id="PF10282">
    <property type="entry name" value="Lactonase"/>
    <property type="match status" value="1"/>
</dbReference>
<dbReference type="InterPro" id="IPR019405">
    <property type="entry name" value="Lactonase_7-beta_prop"/>
</dbReference>
<dbReference type="InterPro" id="IPR050282">
    <property type="entry name" value="Cycloisomerase_2"/>
</dbReference>
<dbReference type="Gene3D" id="2.130.10.10">
    <property type="entry name" value="YVTN repeat-like/Quinoprotein amine dehydrogenase"/>
    <property type="match status" value="1"/>
</dbReference>
<dbReference type="EMBL" id="MU839828">
    <property type="protein sequence ID" value="KAK1759865.1"/>
    <property type="molecule type" value="Genomic_DNA"/>
</dbReference>
<gene>
    <name evidence="3" type="ORF">QBC47DRAFT_438089</name>
</gene>
<dbReference type="InterPro" id="IPR011048">
    <property type="entry name" value="Haem_d1_sf"/>
</dbReference>
<accession>A0AAJ0BKY6</accession>
<dbReference type="PANTHER" id="PTHR30344:SF1">
    <property type="entry name" value="6-PHOSPHOGLUCONOLACTONASE"/>
    <property type="match status" value="1"/>
</dbReference>
<proteinExistence type="inferred from homology"/>
<evidence type="ECO:0000313" key="3">
    <source>
        <dbReference type="EMBL" id="KAK1759865.1"/>
    </source>
</evidence>
<dbReference type="Proteomes" id="UP001239445">
    <property type="component" value="Unassembled WGS sequence"/>
</dbReference>
<reference evidence="3" key="1">
    <citation type="submission" date="2023-06" db="EMBL/GenBank/DDBJ databases">
        <title>Genome-scale phylogeny and comparative genomics of the fungal order Sordariales.</title>
        <authorList>
            <consortium name="Lawrence Berkeley National Laboratory"/>
            <person name="Hensen N."/>
            <person name="Bonometti L."/>
            <person name="Westerberg I."/>
            <person name="Brannstrom I.O."/>
            <person name="Guillou S."/>
            <person name="Cros-Aarteil S."/>
            <person name="Calhoun S."/>
            <person name="Haridas S."/>
            <person name="Kuo A."/>
            <person name="Mondo S."/>
            <person name="Pangilinan J."/>
            <person name="Riley R."/>
            <person name="Labutti K."/>
            <person name="Andreopoulos B."/>
            <person name="Lipzen A."/>
            <person name="Chen C."/>
            <person name="Yanf M."/>
            <person name="Daum C."/>
            <person name="Ng V."/>
            <person name="Clum A."/>
            <person name="Steindorff A."/>
            <person name="Ohm R."/>
            <person name="Martin F."/>
            <person name="Silar P."/>
            <person name="Natvig D."/>
            <person name="Lalanne C."/>
            <person name="Gautier V."/>
            <person name="Ament-Velasquez S.L."/>
            <person name="Kruys A."/>
            <person name="Hutchinson M.I."/>
            <person name="Powell A.J."/>
            <person name="Barry K."/>
            <person name="Miller A.N."/>
            <person name="Grigoriev I.V."/>
            <person name="Debuchy R."/>
            <person name="Gladieux P."/>
            <person name="Thoren M.H."/>
            <person name="Johannesson H."/>
        </authorList>
    </citation>
    <scope>NUCLEOTIDE SEQUENCE</scope>
    <source>
        <strain evidence="3">PSN4</strain>
    </source>
</reference>
<keyword evidence="4" id="KW-1185">Reference proteome</keyword>
<dbReference type="GO" id="GO:0017057">
    <property type="term" value="F:6-phosphogluconolactonase activity"/>
    <property type="evidence" value="ECO:0007669"/>
    <property type="project" value="TreeGrafter"/>
</dbReference>
<organism evidence="3 4">
    <name type="scientific">Echria macrotheca</name>
    <dbReference type="NCBI Taxonomy" id="438768"/>
    <lineage>
        <taxon>Eukaryota</taxon>
        <taxon>Fungi</taxon>
        <taxon>Dikarya</taxon>
        <taxon>Ascomycota</taxon>
        <taxon>Pezizomycotina</taxon>
        <taxon>Sordariomycetes</taxon>
        <taxon>Sordariomycetidae</taxon>
        <taxon>Sordariales</taxon>
        <taxon>Schizotheciaceae</taxon>
        <taxon>Echria</taxon>
    </lineage>
</organism>
<protein>
    <submittedName>
        <fullName evidence="3">Lactonase, 7-bladed beta-propeller-domain-containing protein</fullName>
    </submittedName>
</protein>
<dbReference type="InterPro" id="IPR015943">
    <property type="entry name" value="WD40/YVTN_repeat-like_dom_sf"/>
</dbReference>
<dbReference type="PANTHER" id="PTHR30344">
    <property type="entry name" value="6-PHOSPHOGLUCONOLACTONASE-RELATED"/>
    <property type="match status" value="1"/>
</dbReference>
<feature type="signal peptide" evidence="2">
    <location>
        <begin position="1"/>
        <end position="16"/>
    </location>
</feature>
<name>A0AAJ0BKY6_9PEZI</name>
<evidence type="ECO:0000256" key="1">
    <source>
        <dbReference type="ARBA" id="ARBA00005564"/>
    </source>
</evidence>
<sequence length="393" mass="40768">MHKKLLSFLLAAPASADIIFATSYNDHALTTLDFSGGKLTKVGSPKLDCGSEPTWLTLDSANSVLYCLNEGWGGASSITSYKASANGSLTTLDVLPVLKSPVASTLFGANSSRLAVAFYDTSSFATFSVANPKDLALLSQTNYTLAAPGPHPDRQEAPHLHDAVLDPSKKFILVPDLGSDLLRVYKVDESAASGASAVGVVKAVAGSGPRHAVFATAGAKTYLYTVNELSNTITGYTVSYKADGSFPEFTQIFDVSTHGPGGSVPAGTKSAEIQISPDNKFIIVSSRGEKSVTIPALDGSSNSTIASDPLISFSIDAATGKLTLVQVGPAGGVNPRGFTLNKAGTLVVSALQDDNRVVVIERDVKTGMLGKILGHATVGMGDGNGPNYALFYE</sequence>
<keyword evidence="2" id="KW-0732">Signal</keyword>
<evidence type="ECO:0000256" key="2">
    <source>
        <dbReference type="SAM" id="SignalP"/>
    </source>
</evidence>
<comment type="caution">
    <text evidence="3">The sequence shown here is derived from an EMBL/GenBank/DDBJ whole genome shotgun (WGS) entry which is preliminary data.</text>
</comment>
<dbReference type="AlphaFoldDB" id="A0AAJ0BKY6"/>